<evidence type="ECO:0000256" key="10">
    <source>
        <dbReference type="ARBA" id="ARBA00023002"/>
    </source>
</evidence>
<evidence type="ECO:0000259" key="14">
    <source>
        <dbReference type="Pfam" id="PF01593"/>
    </source>
</evidence>
<accession>A0A917IPJ3</accession>
<evidence type="ECO:0000256" key="6">
    <source>
        <dbReference type="ARBA" id="ARBA00012402"/>
    </source>
</evidence>
<dbReference type="EC" id="1.3.3.15" evidence="6 12"/>
<evidence type="ECO:0000256" key="3">
    <source>
        <dbReference type="ARBA" id="ARBA00002185"/>
    </source>
</evidence>
<organism evidence="15 16">
    <name type="scientific">Rothia aerolata</name>
    <dbReference type="NCBI Taxonomy" id="1812262"/>
    <lineage>
        <taxon>Bacteria</taxon>
        <taxon>Bacillati</taxon>
        <taxon>Actinomycetota</taxon>
        <taxon>Actinomycetes</taxon>
        <taxon>Micrococcales</taxon>
        <taxon>Micrococcaceae</taxon>
        <taxon>Rothia</taxon>
    </lineage>
</organism>
<dbReference type="RefSeq" id="WP_188358951.1">
    <property type="nucleotide sequence ID" value="NZ_BMDC01000001.1"/>
</dbReference>
<keyword evidence="9 12" id="KW-0274">FAD</keyword>
<dbReference type="InterPro" id="IPR002937">
    <property type="entry name" value="Amino_oxidase"/>
</dbReference>
<name>A0A917IPJ3_9MICC</name>
<dbReference type="InterPro" id="IPR004572">
    <property type="entry name" value="Protoporphyrinogen_oxidase"/>
</dbReference>
<evidence type="ECO:0000256" key="12">
    <source>
        <dbReference type="RuleBase" id="RU364052"/>
    </source>
</evidence>
<comment type="subcellular location">
    <subcellularLocation>
        <location evidence="12">Cytoplasm</location>
    </subcellularLocation>
</comment>
<gene>
    <name evidence="15" type="ORF">GCM10007359_07320</name>
</gene>
<keyword evidence="16" id="KW-1185">Reference proteome</keyword>
<comment type="cofactor">
    <cofactor evidence="2 12">
        <name>FAD</name>
        <dbReference type="ChEBI" id="CHEBI:57692"/>
    </cofactor>
</comment>
<dbReference type="NCBIfam" id="TIGR00562">
    <property type="entry name" value="proto_IX_ox"/>
    <property type="match status" value="1"/>
</dbReference>
<dbReference type="SUPFAM" id="SSF51905">
    <property type="entry name" value="FAD/NAD(P)-binding domain"/>
    <property type="match status" value="1"/>
</dbReference>
<comment type="similarity">
    <text evidence="5 12">Belongs to the protoporphyrinogen/coproporphyrinogen oxidase family. Coproporphyrinogen III oxidase subfamily.</text>
</comment>
<comment type="function">
    <text evidence="3 12">Involved in coproporphyrin-dependent heme b biosynthesis. Catalyzes the oxidation of coproporphyrinogen III to coproporphyrin III.</text>
</comment>
<feature type="domain" description="Amine oxidase" evidence="14">
    <location>
        <begin position="20"/>
        <end position="459"/>
    </location>
</feature>
<dbReference type="AlphaFoldDB" id="A0A917IPJ3"/>
<proteinExistence type="inferred from homology"/>
<dbReference type="Proteomes" id="UP000600171">
    <property type="component" value="Unassembled WGS sequence"/>
</dbReference>
<dbReference type="PANTHER" id="PTHR42923">
    <property type="entry name" value="PROTOPORPHYRINOGEN OXIDASE"/>
    <property type="match status" value="1"/>
</dbReference>
<dbReference type="EMBL" id="BMDC01000001">
    <property type="protein sequence ID" value="GGH59790.1"/>
    <property type="molecule type" value="Genomic_DNA"/>
</dbReference>
<comment type="caution">
    <text evidence="15">The sequence shown here is derived from an EMBL/GenBank/DDBJ whole genome shotgun (WGS) entry which is preliminary data.</text>
</comment>
<dbReference type="GO" id="GO:0005737">
    <property type="term" value="C:cytoplasm"/>
    <property type="evidence" value="ECO:0007669"/>
    <property type="project" value="UniProtKB-SubCell"/>
</dbReference>
<dbReference type="Gene3D" id="1.10.3110.10">
    <property type="entry name" value="protoporphyrinogen ix oxidase, domain 3"/>
    <property type="match status" value="1"/>
</dbReference>
<dbReference type="InterPro" id="IPR050464">
    <property type="entry name" value="Zeta_carotene_desat/Oxidored"/>
</dbReference>
<reference evidence="15 16" key="1">
    <citation type="journal article" date="2014" name="Int. J. Syst. Evol. Microbiol.">
        <title>Complete genome sequence of Corynebacterium casei LMG S-19264T (=DSM 44701T), isolated from a smear-ripened cheese.</title>
        <authorList>
            <consortium name="US DOE Joint Genome Institute (JGI-PGF)"/>
            <person name="Walter F."/>
            <person name="Albersmeier A."/>
            <person name="Kalinowski J."/>
            <person name="Ruckert C."/>
        </authorList>
    </citation>
    <scope>NUCLEOTIDE SEQUENCE [LARGE SCALE GENOMIC DNA]</scope>
    <source>
        <strain evidence="15 16">CCM 8669</strain>
    </source>
</reference>
<evidence type="ECO:0000256" key="1">
    <source>
        <dbReference type="ARBA" id="ARBA00001755"/>
    </source>
</evidence>
<evidence type="ECO:0000313" key="16">
    <source>
        <dbReference type="Proteomes" id="UP000600171"/>
    </source>
</evidence>
<evidence type="ECO:0000256" key="7">
    <source>
        <dbReference type="ARBA" id="ARBA00019046"/>
    </source>
</evidence>
<evidence type="ECO:0000256" key="4">
    <source>
        <dbReference type="ARBA" id="ARBA00004744"/>
    </source>
</evidence>
<sequence length="509" mass="53521">MAPSRQRLPKETAIVIGGGIAGLLAARELATAGVKVTLVEKRDHLGGSVGAHRVAGLVLDSGAEAFATRTQDVANLLEELGLADKIVSPNSSGSWLYLPEGAAPAPRTGILGIPGDLRDPSVKNILTRKGMRRAKLDRLLPASAGENAKTLGDLVRVRMGQEVLDRLVAPVVSGVHSMHPNQLELATIAPTLKQKIAQLGSLAAASATLRQASPAGAQVSGIEGGMNVLSEALVDDLRRKRVRILTGFDAIAIDRDPITHDWTLIQRQPEAGEKAAAISGKYLVMASDGATAARLLGPHMPAGLAPSVASSPEIALVTLVVDQPALNSNPRGTGLLVSEEVQTVRAKAMTHASAKWAWVRERAGENRHVVRLSYGRGTDSGPLQEVNLYDDQLITLALHDASKLFDVSLTKSHLVGADVVRWSSAVPTASPGHREKTAAFREGLKNLDGVTAVGAWVAGTGLAAVTRDTRETLQTFISQQRGAAERSAAAEKAELADGTPVEAFEEPQN</sequence>
<dbReference type="InterPro" id="IPR036188">
    <property type="entry name" value="FAD/NAD-bd_sf"/>
</dbReference>
<dbReference type="Pfam" id="PF01593">
    <property type="entry name" value="Amino_oxidase"/>
    <property type="match status" value="1"/>
</dbReference>
<dbReference type="GO" id="GO:0004729">
    <property type="term" value="F:oxygen-dependent protoporphyrinogen oxidase activity"/>
    <property type="evidence" value="ECO:0007669"/>
    <property type="project" value="UniProtKB-UniRule"/>
</dbReference>
<evidence type="ECO:0000313" key="15">
    <source>
        <dbReference type="EMBL" id="GGH59790.1"/>
    </source>
</evidence>
<dbReference type="PANTHER" id="PTHR42923:SF3">
    <property type="entry name" value="PROTOPORPHYRINOGEN OXIDASE"/>
    <property type="match status" value="1"/>
</dbReference>
<keyword evidence="12" id="KW-0963">Cytoplasm</keyword>
<dbReference type="Gene3D" id="3.90.660.20">
    <property type="entry name" value="Protoporphyrinogen oxidase, mitochondrial, domain 2"/>
    <property type="match status" value="1"/>
</dbReference>
<evidence type="ECO:0000256" key="2">
    <source>
        <dbReference type="ARBA" id="ARBA00001974"/>
    </source>
</evidence>
<evidence type="ECO:0000256" key="13">
    <source>
        <dbReference type="SAM" id="MobiDB-lite"/>
    </source>
</evidence>
<dbReference type="SUPFAM" id="SSF54373">
    <property type="entry name" value="FAD-linked reductases, C-terminal domain"/>
    <property type="match status" value="1"/>
</dbReference>
<dbReference type="Gene3D" id="3.50.50.60">
    <property type="entry name" value="FAD/NAD(P)-binding domain"/>
    <property type="match status" value="1"/>
</dbReference>
<evidence type="ECO:0000256" key="8">
    <source>
        <dbReference type="ARBA" id="ARBA00022630"/>
    </source>
</evidence>
<keyword evidence="10 12" id="KW-0560">Oxidoreductase</keyword>
<feature type="region of interest" description="Disordered" evidence="13">
    <location>
        <begin position="487"/>
        <end position="509"/>
    </location>
</feature>
<comment type="catalytic activity">
    <reaction evidence="1">
        <text>coproporphyrinogen III + 3 O2 = coproporphyrin III + 3 H2O2</text>
        <dbReference type="Rhea" id="RHEA:43436"/>
        <dbReference type="ChEBI" id="CHEBI:15379"/>
        <dbReference type="ChEBI" id="CHEBI:16240"/>
        <dbReference type="ChEBI" id="CHEBI:57309"/>
        <dbReference type="ChEBI" id="CHEBI:131725"/>
        <dbReference type="EC" id="1.3.3.15"/>
    </reaction>
    <physiologicalReaction direction="left-to-right" evidence="1">
        <dbReference type="Rhea" id="RHEA:43437"/>
    </physiologicalReaction>
</comment>
<evidence type="ECO:0000256" key="11">
    <source>
        <dbReference type="ARBA" id="ARBA00023133"/>
    </source>
</evidence>
<dbReference type="GO" id="GO:0006783">
    <property type="term" value="P:heme biosynthetic process"/>
    <property type="evidence" value="ECO:0007669"/>
    <property type="project" value="UniProtKB-UniRule"/>
</dbReference>
<evidence type="ECO:0000256" key="9">
    <source>
        <dbReference type="ARBA" id="ARBA00022827"/>
    </source>
</evidence>
<comment type="pathway">
    <text evidence="4 12">Porphyrin-containing compound metabolism; protoheme biosynthesis.</text>
</comment>
<keyword evidence="8 12" id="KW-0285">Flavoprotein</keyword>
<protein>
    <recommendedName>
        <fullName evidence="7 12">Coproporphyrinogen III oxidase</fullName>
        <ecNumber evidence="6 12">1.3.3.15</ecNumber>
    </recommendedName>
</protein>
<evidence type="ECO:0000256" key="5">
    <source>
        <dbReference type="ARBA" id="ARBA00008310"/>
    </source>
</evidence>
<keyword evidence="11 12" id="KW-0350">Heme biosynthesis</keyword>